<evidence type="ECO:0000313" key="2">
    <source>
        <dbReference type="Proteomes" id="UP000811609"/>
    </source>
</evidence>
<evidence type="ECO:0000313" key="1">
    <source>
        <dbReference type="EMBL" id="KAG6668386.1"/>
    </source>
</evidence>
<dbReference type="EMBL" id="CM031809">
    <property type="protein sequence ID" value="KAG6668386.1"/>
    <property type="molecule type" value="Genomic_DNA"/>
</dbReference>
<accession>A0A8T1RNN6</accession>
<gene>
    <name evidence="1" type="ORF">CIPAW_01G166500</name>
</gene>
<name>A0A8T1RNN6_CARIL</name>
<sequence>MTNAWKRDKPWHSTSPRPSAPSSLALFVSLCSSVISQRNLQTLSLNLQISFPILPNPTFQLPKMSPTWASMSAMAPMMSIIMRLVKFVNPSLYSTSIHFHFFWLKL</sequence>
<proteinExistence type="predicted"/>
<reference evidence="1" key="1">
    <citation type="submission" date="2020-12" db="EMBL/GenBank/DDBJ databases">
        <title>WGS assembly of Carya illinoinensis cv. Pawnee.</title>
        <authorList>
            <person name="Platts A."/>
            <person name="Shu S."/>
            <person name="Wright S."/>
            <person name="Barry K."/>
            <person name="Edger P."/>
            <person name="Pires J.C."/>
            <person name="Schmutz J."/>
        </authorList>
    </citation>
    <scope>NUCLEOTIDE SEQUENCE</scope>
    <source>
        <tissue evidence="1">Leaf</tissue>
    </source>
</reference>
<dbReference type="Proteomes" id="UP000811609">
    <property type="component" value="Chromosome 1"/>
</dbReference>
<keyword evidence="2" id="KW-1185">Reference proteome</keyword>
<organism evidence="1 2">
    <name type="scientific">Carya illinoinensis</name>
    <name type="common">Pecan</name>
    <dbReference type="NCBI Taxonomy" id="32201"/>
    <lineage>
        <taxon>Eukaryota</taxon>
        <taxon>Viridiplantae</taxon>
        <taxon>Streptophyta</taxon>
        <taxon>Embryophyta</taxon>
        <taxon>Tracheophyta</taxon>
        <taxon>Spermatophyta</taxon>
        <taxon>Magnoliopsida</taxon>
        <taxon>eudicotyledons</taxon>
        <taxon>Gunneridae</taxon>
        <taxon>Pentapetalae</taxon>
        <taxon>rosids</taxon>
        <taxon>fabids</taxon>
        <taxon>Fagales</taxon>
        <taxon>Juglandaceae</taxon>
        <taxon>Carya</taxon>
    </lineage>
</organism>
<protein>
    <submittedName>
        <fullName evidence="1">Uncharacterized protein</fullName>
    </submittedName>
</protein>
<dbReference type="AlphaFoldDB" id="A0A8T1RNN6"/>
<comment type="caution">
    <text evidence="1">The sequence shown here is derived from an EMBL/GenBank/DDBJ whole genome shotgun (WGS) entry which is preliminary data.</text>
</comment>